<name>A0AAN8F7I5_TRICO</name>
<reference evidence="1 2" key="1">
    <citation type="submission" date="2019-10" db="EMBL/GenBank/DDBJ databases">
        <title>Assembly and Annotation for the nematode Trichostrongylus colubriformis.</title>
        <authorList>
            <person name="Martin J."/>
        </authorList>
    </citation>
    <scope>NUCLEOTIDE SEQUENCE [LARGE SCALE GENOMIC DNA]</scope>
    <source>
        <strain evidence="1">G859</strain>
        <tissue evidence="1">Whole worm</tissue>
    </source>
</reference>
<sequence>MFAAEDGSGSILHYPNCKGTKTIQFEHTYRPFLNRLKKDEELSKIHREGVCRMRHDNELDYLTQFVNAYKGSPKFSLSWYVWLTHDDTKDLYPSDYAIYNFYLKNRDALNNSFIFFFGDHGPRLGK</sequence>
<evidence type="ECO:0000313" key="1">
    <source>
        <dbReference type="EMBL" id="KAK5968817.1"/>
    </source>
</evidence>
<protein>
    <submittedName>
        <fullName evidence="1">Uncharacterized protein</fullName>
    </submittedName>
</protein>
<comment type="caution">
    <text evidence="1">The sequence shown here is derived from an EMBL/GenBank/DDBJ whole genome shotgun (WGS) entry which is preliminary data.</text>
</comment>
<proteinExistence type="predicted"/>
<feature type="non-terminal residue" evidence="1">
    <location>
        <position position="126"/>
    </location>
</feature>
<keyword evidence="2" id="KW-1185">Reference proteome</keyword>
<dbReference type="AlphaFoldDB" id="A0AAN8F7I5"/>
<dbReference type="InterPro" id="IPR004245">
    <property type="entry name" value="DUF229"/>
</dbReference>
<gene>
    <name evidence="1" type="ORF">GCK32_018630</name>
</gene>
<dbReference type="Proteomes" id="UP001331761">
    <property type="component" value="Unassembled WGS sequence"/>
</dbReference>
<dbReference type="PANTHER" id="PTHR10974:SF75">
    <property type="entry name" value="SULFATASE DOMAIN-CONTAINING PROTEIN"/>
    <property type="match status" value="1"/>
</dbReference>
<dbReference type="SUPFAM" id="SSF53649">
    <property type="entry name" value="Alkaline phosphatase-like"/>
    <property type="match status" value="1"/>
</dbReference>
<dbReference type="PANTHER" id="PTHR10974">
    <property type="entry name" value="FI08016P-RELATED"/>
    <property type="match status" value="1"/>
</dbReference>
<dbReference type="InterPro" id="IPR017850">
    <property type="entry name" value="Alkaline_phosphatase_core_sf"/>
</dbReference>
<dbReference type="Pfam" id="PF02995">
    <property type="entry name" value="DUF229"/>
    <property type="match status" value="1"/>
</dbReference>
<organism evidence="1 2">
    <name type="scientific">Trichostrongylus colubriformis</name>
    <name type="common">Black scour worm</name>
    <dbReference type="NCBI Taxonomy" id="6319"/>
    <lineage>
        <taxon>Eukaryota</taxon>
        <taxon>Metazoa</taxon>
        <taxon>Ecdysozoa</taxon>
        <taxon>Nematoda</taxon>
        <taxon>Chromadorea</taxon>
        <taxon>Rhabditida</taxon>
        <taxon>Rhabditina</taxon>
        <taxon>Rhabditomorpha</taxon>
        <taxon>Strongyloidea</taxon>
        <taxon>Trichostrongylidae</taxon>
        <taxon>Trichostrongylus</taxon>
    </lineage>
</organism>
<dbReference type="GO" id="GO:0005615">
    <property type="term" value="C:extracellular space"/>
    <property type="evidence" value="ECO:0007669"/>
    <property type="project" value="TreeGrafter"/>
</dbReference>
<dbReference type="EMBL" id="WIXE01020965">
    <property type="protein sequence ID" value="KAK5968817.1"/>
    <property type="molecule type" value="Genomic_DNA"/>
</dbReference>
<evidence type="ECO:0000313" key="2">
    <source>
        <dbReference type="Proteomes" id="UP001331761"/>
    </source>
</evidence>
<accession>A0AAN8F7I5</accession>